<feature type="compositionally biased region" description="Basic and acidic residues" evidence="1">
    <location>
        <begin position="902"/>
        <end position="914"/>
    </location>
</feature>
<feature type="region of interest" description="Disordered" evidence="1">
    <location>
        <begin position="770"/>
        <end position="794"/>
    </location>
</feature>
<feature type="compositionally biased region" description="Basic and acidic residues" evidence="1">
    <location>
        <begin position="286"/>
        <end position="296"/>
    </location>
</feature>
<dbReference type="Proteomes" id="UP000887577">
    <property type="component" value="Unplaced"/>
</dbReference>
<feature type="compositionally biased region" description="Acidic residues" evidence="1">
    <location>
        <begin position="889"/>
        <end position="901"/>
    </location>
</feature>
<dbReference type="PANTHER" id="PTHR21818:SF0">
    <property type="entry name" value="FANCONI ANEMIA GROUP I PROTEIN"/>
    <property type="match status" value="1"/>
</dbReference>
<dbReference type="Pfam" id="PF14680">
    <property type="entry name" value="FANCI_HD2"/>
    <property type="match status" value="1"/>
</dbReference>
<dbReference type="GO" id="GO:0006281">
    <property type="term" value="P:DNA repair"/>
    <property type="evidence" value="ECO:0007669"/>
    <property type="project" value="InterPro"/>
</dbReference>
<feature type="region of interest" description="Disordered" evidence="1">
    <location>
        <begin position="865"/>
        <end position="929"/>
    </location>
</feature>
<dbReference type="SUPFAM" id="SSF48371">
    <property type="entry name" value="ARM repeat"/>
    <property type="match status" value="1"/>
</dbReference>
<accession>A0A914Z289</accession>
<name>A0A914Z289_9BILA</name>
<dbReference type="InterPro" id="IPR029312">
    <property type="entry name" value="FANCI_HD2"/>
</dbReference>
<dbReference type="GO" id="GO:0070182">
    <property type="term" value="F:DNA polymerase binding"/>
    <property type="evidence" value="ECO:0007669"/>
    <property type="project" value="TreeGrafter"/>
</dbReference>
<organism evidence="3 4">
    <name type="scientific">Panagrolaimus superbus</name>
    <dbReference type="NCBI Taxonomy" id="310955"/>
    <lineage>
        <taxon>Eukaryota</taxon>
        <taxon>Metazoa</taxon>
        <taxon>Ecdysozoa</taxon>
        <taxon>Nematoda</taxon>
        <taxon>Chromadorea</taxon>
        <taxon>Rhabditida</taxon>
        <taxon>Tylenchina</taxon>
        <taxon>Panagrolaimomorpha</taxon>
        <taxon>Panagrolaimoidea</taxon>
        <taxon>Panagrolaimidae</taxon>
        <taxon>Panagrolaimus</taxon>
    </lineage>
</organism>
<dbReference type="InterPro" id="IPR016024">
    <property type="entry name" value="ARM-type_fold"/>
</dbReference>
<feature type="compositionally biased region" description="Basic and acidic residues" evidence="1">
    <location>
        <begin position="772"/>
        <end position="794"/>
    </location>
</feature>
<reference evidence="4" key="1">
    <citation type="submission" date="2022-11" db="UniProtKB">
        <authorList>
            <consortium name="WormBaseParasite"/>
        </authorList>
    </citation>
    <scope>IDENTIFICATION</scope>
</reference>
<dbReference type="AlphaFoldDB" id="A0A914Z289"/>
<evidence type="ECO:0000313" key="3">
    <source>
        <dbReference type="Proteomes" id="UP000887577"/>
    </source>
</evidence>
<evidence type="ECO:0000313" key="4">
    <source>
        <dbReference type="WBParaSite" id="PSU_v2.g6012.t1"/>
    </source>
</evidence>
<protein>
    <submittedName>
        <fullName evidence="4">FANCI helical domain-containing protein</fullName>
    </submittedName>
</protein>
<dbReference type="PANTHER" id="PTHR21818">
    <property type="entry name" value="BC025462 PROTEIN"/>
    <property type="match status" value="1"/>
</dbReference>
<evidence type="ECO:0000256" key="1">
    <source>
        <dbReference type="SAM" id="MobiDB-lite"/>
    </source>
</evidence>
<keyword evidence="3" id="KW-1185">Reference proteome</keyword>
<sequence length="929" mass="104812">MSALMPVVIQRDGLRKKIFESLKVQMISVSKVSTALPIMFQLLRSLTEQPENKRAFQCSQSFASFSSQLSGSQQEASSNMLEAIPIIECIKRCMHQSAATKCLVYKGIVDLCKKNNYFVLHGLDLLLVELTSLPKLNVGEYTVKIDRVYYLKFPCPHLLKATLAILSAATIGCENTVQFCQSQLSQNGADTVVKAEVAVEKYIEYILSVHLEDLQLDNNNSQLSNPTTGSDTMRYKTFGSMIIQLYDVIIERLWVFLNSDEHGDETLEKIQTLILRRKSLSELLETKPKSDKDASAKKSPKAKNGKKMDAKKESVENLKLIVQDLQIDIPKLSKMLKDLDLPALDVQAANNGSTVKDIFMSWLIPRIHDSVSLLDPKSSTCLASKISLTSMACSLLKFFSSSLTSSASADAKPFVIAQTKAIEAYSKIIIYILSKYEGKCAETLKEIFEKVIFSEYDAGTDCRQYSQVGRRVAEVAEMEIDQREDDNINAAGFDSDFRVYSAKHIAAYYQKILPGIFSTRSLFEKRKTLAEYCKQICSFIAVASKLSSMLTSSSDEIRKNVIRLILEIAEKYEIGDKNATNEFWKAALDIIAHSNCDDYWMELFDKLINDMIKITSRDNSDYVIYKSLNTDTAPQFYVTIVRTVSRLLAKVRTAVNVKTEIGDEITDEFLEIICCTVEIFAAKILKIIKIDDSIVTENEQMVTAAVEMLTDFYSTMNSIAQQFKAAKGDKVKSWESLYVFDRVLGDFVDKIIKESANKFGRSKYTGLKSSKSTKESAAKKAKTDEERQQAESVRRNKKDERLFVRLDKEFETFHGALIMIEEKYGCEALLLNLPSAKDKAMRVFKIDEKALARVFGGKRKIIESGEEDNNDKSDVESEKDEDKNRNDKSDEEDKNDDEEEECNKSEEEGDKSDQDIIDSDDNAGSYDSN</sequence>
<feature type="compositionally biased region" description="Basic and acidic residues" evidence="1">
    <location>
        <begin position="870"/>
        <end position="888"/>
    </location>
</feature>
<feature type="domain" description="FANCI helical" evidence="2">
    <location>
        <begin position="57"/>
        <end position="284"/>
    </location>
</feature>
<dbReference type="InterPro" id="IPR026171">
    <property type="entry name" value="FANCI"/>
</dbReference>
<evidence type="ECO:0000259" key="2">
    <source>
        <dbReference type="Pfam" id="PF14680"/>
    </source>
</evidence>
<feature type="region of interest" description="Disordered" evidence="1">
    <location>
        <begin position="286"/>
        <end position="310"/>
    </location>
</feature>
<proteinExistence type="predicted"/>
<dbReference type="WBParaSite" id="PSU_v2.g6012.t1">
    <property type="protein sequence ID" value="PSU_v2.g6012.t1"/>
    <property type="gene ID" value="PSU_v2.g6012"/>
</dbReference>